<name>A0ABU4HYX1_9ACTN</name>
<keyword evidence="2" id="KW-1133">Transmembrane helix</keyword>
<feature type="transmembrane region" description="Helical" evidence="2">
    <location>
        <begin position="230"/>
        <end position="251"/>
    </location>
</feature>
<evidence type="ECO:0008006" key="5">
    <source>
        <dbReference type="Google" id="ProtNLM"/>
    </source>
</evidence>
<dbReference type="InterPro" id="IPR036259">
    <property type="entry name" value="MFS_trans_sf"/>
</dbReference>
<feature type="region of interest" description="Disordered" evidence="1">
    <location>
        <begin position="85"/>
        <end position="107"/>
    </location>
</feature>
<gene>
    <name evidence="3" type="ORF">R7226_29495</name>
</gene>
<dbReference type="EMBL" id="JAWSTH010000150">
    <property type="protein sequence ID" value="MDW5598532.1"/>
    <property type="molecule type" value="Genomic_DNA"/>
</dbReference>
<keyword evidence="2" id="KW-0812">Transmembrane</keyword>
<feature type="non-terminal residue" evidence="3">
    <location>
        <position position="1"/>
    </location>
</feature>
<feature type="transmembrane region" description="Helical" evidence="2">
    <location>
        <begin position="204"/>
        <end position="224"/>
    </location>
</feature>
<protein>
    <recommendedName>
        <fullName evidence="5">MFS transporter</fullName>
    </recommendedName>
</protein>
<evidence type="ECO:0000256" key="2">
    <source>
        <dbReference type="SAM" id="Phobius"/>
    </source>
</evidence>
<feature type="transmembrane region" description="Helical" evidence="2">
    <location>
        <begin position="49"/>
        <end position="74"/>
    </location>
</feature>
<feature type="transmembrane region" description="Helical" evidence="2">
    <location>
        <begin position="293"/>
        <end position="314"/>
    </location>
</feature>
<feature type="transmembrane region" description="Helical" evidence="2">
    <location>
        <begin position="263"/>
        <end position="287"/>
    </location>
</feature>
<dbReference type="Proteomes" id="UP001284601">
    <property type="component" value="Unassembled WGS sequence"/>
</dbReference>
<keyword evidence="4" id="KW-1185">Reference proteome</keyword>
<dbReference type="PANTHER" id="PTHR23542">
    <property type="match status" value="1"/>
</dbReference>
<dbReference type="RefSeq" id="WP_318601061.1">
    <property type="nucleotide sequence ID" value="NZ_JAWSTH010000150.1"/>
</dbReference>
<dbReference type="Gene3D" id="1.20.1250.20">
    <property type="entry name" value="MFS general substrate transporter like domains"/>
    <property type="match status" value="1"/>
</dbReference>
<sequence length="324" mass="32330">AGACAPPLIATARALWPRVAGAELARTGHAFNAALGDAAQVAGPALTGALAALVSPLVALAALVPGVLGGALLLARAAPHTAARASGPATARAARPARAPEGFPPPRWETLRCSNRGRGLRANRALRTLVASEVALGLWLGALEVAAPALAATAGRATALGALPLTLFAATSVASSLWSGRELTRRRRRRTPSRARRRPRDASARYLAGSLALALVLPLCLLAPTLAGLAAVAAAAGAGFGVLNVALFELLDRLVAPARAVEAFTWITTGQGAGLALGAAAAGQLAHDHAARALPLVALPAVAGAALALFSPALRPTARSPSSA</sequence>
<evidence type="ECO:0000256" key="1">
    <source>
        <dbReference type="SAM" id="MobiDB-lite"/>
    </source>
</evidence>
<keyword evidence="2" id="KW-0472">Membrane</keyword>
<proteinExistence type="predicted"/>
<evidence type="ECO:0000313" key="3">
    <source>
        <dbReference type="EMBL" id="MDW5598532.1"/>
    </source>
</evidence>
<organism evidence="3 4">
    <name type="scientific">Conexibacter stalactiti</name>
    <dbReference type="NCBI Taxonomy" id="1940611"/>
    <lineage>
        <taxon>Bacteria</taxon>
        <taxon>Bacillati</taxon>
        <taxon>Actinomycetota</taxon>
        <taxon>Thermoleophilia</taxon>
        <taxon>Solirubrobacterales</taxon>
        <taxon>Conexibacteraceae</taxon>
        <taxon>Conexibacter</taxon>
    </lineage>
</organism>
<comment type="caution">
    <text evidence="3">The sequence shown here is derived from an EMBL/GenBank/DDBJ whole genome shotgun (WGS) entry which is preliminary data.</text>
</comment>
<feature type="transmembrane region" description="Helical" evidence="2">
    <location>
        <begin position="125"/>
        <end position="147"/>
    </location>
</feature>
<dbReference type="PANTHER" id="PTHR23542:SF1">
    <property type="entry name" value="MAJOR FACILITATOR SUPERFAMILY (MFS) PROFILE DOMAIN-CONTAINING PROTEIN"/>
    <property type="match status" value="1"/>
</dbReference>
<accession>A0ABU4HYX1</accession>
<dbReference type="SUPFAM" id="SSF103473">
    <property type="entry name" value="MFS general substrate transporter"/>
    <property type="match status" value="1"/>
</dbReference>
<feature type="transmembrane region" description="Helical" evidence="2">
    <location>
        <begin position="159"/>
        <end position="180"/>
    </location>
</feature>
<reference evidence="4" key="1">
    <citation type="submission" date="2023-07" db="EMBL/GenBank/DDBJ databases">
        <title>Conexibacter stalactiti sp. nov., isolated from stalactites in a lava cave and emended description of the genus Conexibacter.</title>
        <authorList>
            <person name="Lee S.D."/>
        </authorList>
    </citation>
    <scope>NUCLEOTIDE SEQUENCE [LARGE SCALE GENOMIC DNA]</scope>
    <source>
        <strain evidence="4">KCTC 39840</strain>
    </source>
</reference>
<feature type="compositionally biased region" description="Low complexity" evidence="1">
    <location>
        <begin position="85"/>
        <end position="101"/>
    </location>
</feature>
<evidence type="ECO:0000313" key="4">
    <source>
        <dbReference type="Proteomes" id="UP001284601"/>
    </source>
</evidence>